<sequence>MFILRIDDRLIHGQVVAGWARPLGIEELIIASDTISQDAWVCSAYRLAVPENITFHCFDIAGCVQHLKNGMEKKRIMVVVEKPADAYNLVKSGLQVKEVYVGGLGYKENARPIAHFIYLTPEDINALVKLHELGIKVIGKQLPNSQPIDVIKKLTGV</sequence>
<evidence type="ECO:0000256" key="5">
    <source>
        <dbReference type="ARBA" id="ARBA00022679"/>
    </source>
</evidence>
<keyword evidence="7" id="KW-0418">Kinase</keyword>
<evidence type="ECO:0000256" key="3">
    <source>
        <dbReference type="ARBA" id="ARBA00022490"/>
    </source>
</evidence>
<keyword evidence="4" id="KW-0762">Sugar transport</keyword>
<dbReference type="EMBL" id="DTOZ01000025">
    <property type="protein sequence ID" value="HGE77511.1"/>
    <property type="molecule type" value="Genomic_DNA"/>
</dbReference>
<feature type="domain" description="PTS EIIB type-4" evidence="8">
    <location>
        <begin position="1"/>
        <end position="157"/>
    </location>
</feature>
<keyword evidence="6" id="KW-0598">Phosphotransferase system</keyword>
<keyword evidence="5" id="KW-0808">Transferase</keyword>
<gene>
    <name evidence="9" type="ORF">ENX68_00730</name>
</gene>
<dbReference type="AlphaFoldDB" id="A0A7V3RG79"/>
<evidence type="ECO:0000256" key="1">
    <source>
        <dbReference type="ARBA" id="ARBA00004496"/>
    </source>
</evidence>
<dbReference type="GO" id="GO:0008982">
    <property type="term" value="F:protein-N(PI)-phosphohistidine-sugar phosphotransferase activity"/>
    <property type="evidence" value="ECO:0007669"/>
    <property type="project" value="InterPro"/>
</dbReference>
<evidence type="ECO:0000313" key="9">
    <source>
        <dbReference type="EMBL" id="HGE77511.1"/>
    </source>
</evidence>
<dbReference type="Gene3D" id="3.40.35.10">
    <property type="entry name" value="Phosphotransferase system, sorbose subfamily IIB component"/>
    <property type="match status" value="1"/>
</dbReference>
<dbReference type="PROSITE" id="PS51101">
    <property type="entry name" value="PTS_EIIB_TYPE_4"/>
    <property type="match status" value="1"/>
</dbReference>
<dbReference type="SUPFAM" id="SSF52728">
    <property type="entry name" value="PTS IIb component"/>
    <property type="match status" value="1"/>
</dbReference>
<keyword evidence="2" id="KW-0813">Transport</keyword>
<dbReference type="InterPro" id="IPR004720">
    <property type="entry name" value="PTS_IIB_sorbose-sp"/>
</dbReference>
<keyword evidence="3" id="KW-0963">Cytoplasm</keyword>
<dbReference type="GO" id="GO:0016301">
    <property type="term" value="F:kinase activity"/>
    <property type="evidence" value="ECO:0007669"/>
    <property type="project" value="UniProtKB-KW"/>
</dbReference>
<dbReference type="GO" id="GO:0009401">
    <property type="term" value="P:phosphoenolpyruvate-dependent sugar phosphotransferase system"/>
    <property type="evidence" value="ECO:0007669"/>
    <property type="project" value="UniProtKB-KW"/>
</dbReference>
<evidence type="ECO:0000259" key="8">
    <source>
        <dbReference type="PROSITE" id="PS51101"/>
    </source>
</evidence>
<organism evidence="9">
    <name type="scientific">candidate division WOR-3 bacterium</name>
    <dbReference type="NCBI Taxonomy" id="2052148"/>
    <lineage>
        <taxon>Bacteria</taxon>
        <taxon>Bacteria division WOR-3</taxon>
    </lineage>
</organism>
<name>A0A7V3RG79_UNCW3</name>
<protein>
    <submittedName>
        <fullName evidence="9">PTS mannose/fructose/sorbose transporter subunit IIB</fullName>
    </submittedName>
</protein>
<proteinExistence type="predicted"/>
<evidence type="ECO:0000256" key="2">
    <source>
        <dbReference type="ARBA" id="ARBA00022448"/>
    </source>
</evidence>
<reference evidence="9" key="1">
    <citation type="journal article" date="2020" name="mSystems">
        <title>Genome- and Community-Level Interaction Insights into Carbon Utilization and Element Cycling Functions of Hydrothermarchaeota in Hydrothermal Sediment.</title>
        <authorList>
            <person name="Zhou Z."/>
            <person name="Liu Y."/>
            <person name="Xu W."/>
            <person name="Pan J."/>
            <person name="Luo Z.H."/>
            <person name="Li M."/>
        </authorList>
    </citation>
    <scope>NUCLEOTIDE SEQUENCE [LARGE SCALE GENOMIC DNA]</scope>
    <source>
        <strain evidence="9">SpSt-961</strain>
    </source>
</reference>
<dbReference type="Pfam" id="PF03830">
    <property type="entry name" value="PTSIIB_sorb"/>
    <property type="match status" value="1"/>
</dbReference>
<evidence type="ECO:0000256" key="6">
    <source>
        <dbReference type="ARBA" id="ARBA00022683"/>
    </source>
</evidence>
<evidence type="ECO:0000256" key="7">
    <source>
        <dbReference type="ARBA" id="ARBA00022777"/>
    </source>
</evidence>
<dbReference type="GO" id="GO:0005737">
    <property type="term" value="C:cytoplasm"/>
    <property type="evidence" value="ECO:0007669"/>
    <property type="project" value="UniProtKB-SubCell"/>
</dbReference>
<accession>A0A7V3RG79</accession>
<comment type="caution">
    <text evidence="9">The sequence shown here is derived from an EMBL/GenBank/DDBJ whole genome shotgun (WGS) entry which is preliminary data.</text>
</comment>
<evidence type="ECO:0000256" key="4">
    <source>
        <dbReference type="ARBA" id="ARBA00022597"/>
    </source>
</evidence>
<dbReference type="InterPro" id="IPR036667">
    <property type="entry name" value="PTS_IIB_sorbose-sp_sf"/>
</dbReference>
<comment type="subcellular location">
    <subcellularLocation>
        <location evidence="1">Cytoplasm</location>
    </subcellularLocation>
</comment>